<reference evidence="2" key="1">
    <citation type="submission" date="2022-10" db="EMBL/GenBank/DDBJ databases">
        <title>Puccinia triticina Genome sequencing and assembly.</title>
        <authorList>
            <person name="Li C."/>
        </authorList>
    </citation>
    <scope>NUCLEOTIDE SEQUENCE</scope>
    <source>
        <strain evidence="2">Pt15</strain>
    </source>
</reference>
<dbReference type="EMBL" id="CP110425">
    <property type="protein sequence ID" value="WAQ84598.1"/>
    <property type="molecule type" value="Genomic_DNA"/>
</dbReference>
<evidence type="ECO:0000313" key="2">
    <source>
        <dbReference type="EMBL" id="WAQ84598.1"/>
    </source>
</evidence>
<gene>
    <name evidence="2" type="ORF">PtA15_5A171</name>
</gene>
<dbReference type="GeneID" id="77809798"/>
<sequence>MVECHCSNCDVERFEVGREKAIHTTKYNFDELIAHPNNIEADPLNIPFKPLKTSTNWEPGPTDEPLVPVMEFFANSLVSDFETMFQELFDPTACDFPSSDLFAIGRARRVALGFDHGLLLEQVELLMDGEAVPGHLDLIQSAWNNFSRSDNYLDYVHEKNTYEEVISRKGDALRAAKILADQIKQDKQAENRLAIEKGKADRIAKKIIEEQEKEKAKIDREAKAELKKREDEKKEAEKTLRAEKKILKEAADKKKRIKRQGDDQHLAMLKAKYAKVQDNHSLD</sequence>
<dbReference type="RefSeq" id="XP_053020153.1">
    <property type="nucleotide sequence ID" value="XM_053168903.1"/>
</dbReference>
<feature type="region of interest" description="Disordered" evidence="1">
    <location>
        <begin position="218"/>
        <end position="238"/>
    </location>
</feature>
<proteinExistence type="predicted"/>
<organism evidence="2 3">
    <name type="scientific">Puccinia triticina</name>
    <dbReference type="NCBI Taxonomy" id="208348"/>
    <lineage>
        <taxon>Eukaryota</taxon>
        <taxon>Fungi</taxon>
        <taxon>Dikarya</taxon>
        <taxon>Basidiomycota</taxon>
        <taxon>Pucciniomycotina</taxon>
        <taxon>Pucciniomycetes</taxon>
        <taxon>Pucciniales</taxon>
        <taxon>Pucciniaceae</taxon>
        <taxon>Puccinia</taxon>
    </lineage>
</organism>
<protein>
    <submittedName>
        <fullName evidence="2">Uncharacterized protein</fullName>
    </submittedName>
</protein>
<name>A0ABY7CJR6_9BASI</name>
<dbReference type="Proteomes" id="UP001164743">
    <property type="component" value="Chromosome 5A"/>
</dbReference>
<evidence type="ECO:0000313" key="3">
    <source>
        <dbReference type="Proteomes" id="UP001164743"/>
    </source>
</evidence>
<keyword evidence="3" id="KW-1185">Reference proteome</keyword>
<evidence type="ECO:0000256" key="1">
    <source>
        <dbReference type="SAM" id="MobiDB-lite"/>
    </source>
</evidence>
<accession>A0ABY7CJR6</accession>